<evidence type="ECO:0000256" key="5">
    <source>
        <dbReference type="ARBA" id="ARBA00022989"/>
    </source>
</evidence>
<feature type="transmembrane region" description="Helical" evidence="7">
    <location>
        <begin position="148"/>
        <end position="174"/>
    </location>
</feature>
<keyword evidence="3" id="KW-1003">Cell membrane</keyword>
<dbReference type="GO" id="GO:0005506">
    <property type="term" value="F:iron ion binding"/>
    <property type="evidence" value="ECO:0007669"/>
    <property type="project" value="InterPro"/>
</dbReference>
<keyword evidence="4 7" id="KW-0812">Transmembrane</keyword>
<evidence type="ECO:0000256" key="3">
    <source>
        <dbReference type="ARBA" id="ARBA00022475"/>
    </source>
</evidence>
<protein>
    <submittedName>
        <fullName evidence="9">Nitrate-inducible formate dehydrogenase subunit gamma</fullName>
    </submittedName>
</protein>
<keyword evidence="5 7" id="KW-1133">Transmembrane helix</keyword>
<dbReference type="SUPFAM" id="SSF81342">
    <property type="entry name" value="Transmembrane di-heme cytochromes"/>
    <property type="match status" value="1"/>
</dbReference>
<keyword evidence="10" id="KW-1185">Reference proteome</keyword>
<evidence type="ECO:0000256" key="7">
    <source>
        <dbReference type="SAM" id="Phobius"/>
    </source>
</evidence>
<dbReference type="PRINTS" id="PR00161">
    <property type="entry name" value="NIHGNASECYTB"/>
</dbReference>
<keyword evidence="6 7" id="KW-0472">Membrane</keyword>
<dbReference type="GO" id="GO:0009061">
    <property type="term" value="P:anaerobic respiration"/>
    <property type="evidence" value="ECO:0007669"/>
    <property type="project" value="TreeGrafter"/>
</dbReference>
<comment type="similarity">
    <text evidence="2">Belongs to the HupC/HyaC/HydC family.</text>
</comment>
<dbReference type="PANTHER" id="PTHR30074">
    <property type="entry name" value="FORMATE DEHYDROGENASE, NITRATE-INDUCIBLE, CYTOCHROME B556 FDN SUBUNIT"/>
    <property type="match status" value="1"/>
</dbReference>
<dbReference type="PANTHER" id="PTHR30074:SF6">
    <property type="entry name" value="FORMATE DEHYDROGENASE GAMMA SUBUNIT"/>
    <property type="match status" value="1"/>
</dbReference>
<feature type="transmembrane region" description="Helical" evidence="7">
    <location>
        <begin position="121"/>
        <end position="142"/>
    </location>
</feature>
<dbReference type="Proteomes" id="UP000682111">
    <property type="component" value="Unassembled WGS sequence"/>
</dbReference>
<name>A0A920BVB5_9BACI</name>
<dbReference type="GO" id="GO:0005886">
    <property type="term" value="C:plasma membrane"/>
    <property type="evidence" value="ECO:0007669"/>
    <property type="project" value="UniProtKB-SubCell"/>
</dbReference>
<organism evidence="9 10">
    <name type="scientific">Robertmurraya siralis</name>
    <dbReference type="NCBI Taxonomy" id="77777"/>
    <lineage>
        <taxon>Bacteria</taxon>
        <taxon>Bacillati</taxon>
        <taxon>Bacillota</taxon>
        <taxon>Bacilli</taxon>
        <taxon>Bacillales</taxon>
        <taxon>Bacillaceae</taxon>
        <taxon>Robertmurraya</taxon>
    </lineage>
</organism>
<dbReference type="GO" id="GO:0015944">
    <property type="term" value="P:formate oxidation"/>
    <property type="evidence" value="ECO:0007669"/>
    <property type="project" value="TreeGrafter"/>
</dbReference>
<evidence type="ECO:0000256" key="2">
    <source>
        <dbReference type="ARBA" id="ARBA00008622"/>
    </source>
</evidence>
<dbReference type="EMBL" id="BORC01000005">
    <property type="protein sequence ID" value="GIN63202.1"/>
    <property type="molecule type" value="Genomic_DNA"/>
</dbReference>
<evidence type="ECO:0000256" key="4">
    <source>
        <dbReference type="ARBA" id="ARBA00022692"/>
    </source>
</evidence>
<evidence type="ECO:0000259" key="8">
    <source>
        <dbReference type="Pfam" id="PF01292"/>
    </source>
</evidence>
<feature type="transmembrane region" description="Helical" evidence="7">
    <location>
        <begin position="21"/>
        <end position="41"/>
    </location>
</feature>
<dbReference type="RefSeq" id="WP_212934072.1">
    <property type="nucleotide sequence ID" value="NZ_BORC01000005.1"/>
</dbReference>
<gene>
    <name evidence="9" type="primary">fdnI</name>
    <name evidence="9" type="ORF">J27TS8_31950</name>
</gene>
<feature type="domain" description="Cytochrome b561 bacterial/Ni-hydrogenase" evidence="8">
    <location>
        <begin position="11"/>
        <end position="191"/>
    </location>
</feature>
<evidence type="ECO:0000256" key="1">
    <source>
        <dbReference type="ARBA" id="ARBA00004651"/>
    </source>
</evidence>
<accession>A0A920BVB5</accession>
<dbReference type="GO" id="GO:0009326">
    <property type="term" value="C:formate dehydrogenase complex"/>
    <property type="evidence" value="ECO:0007669"/>
    <property type="project" value="TreeGrafter"/>
</dbReference>
<evidence type="ECO:0000313" key="10">
    <source>
        <dbReference type="Proteomes" id="UP000682111"/>
    </source>
</evidence>
<dbReference type="AlphaFoldDB" id="A0A920BVB5"/>
<sequence>MSKRSNKLIRRYQLVDMLMHWSVALGFVLALITGYLIFYQGTSTLMDQSAGHTSRLIHRIGAVLFVAVPVLYFIFSKKRFGFLSAFKWNKSDLGWLKAAPKHYFLGGELPPQAKYNSGQKLYYLFALIFGFLLAVTGFALWFDWFTGAAGIMMLVVHDISALIITLFFGVHIYLTVFHPSERASFNAMATGYMDSEYAEHHHEIWYNEVQEQDEHNEQQLQPESKSYTV</sequence>
<dbReference type="InterPro" id="IPR051817">
    <property type="entry name" value="FDH_cytochrome_b556_subunit"/>
</dbReference>
<dbReference type="InterPro" id="IPR016174">
    <property type="entry name" value="Di-haem_cyt_TM"/>
</dbReference>
<comment type="caution">
    <text evidence="9">The sequence shown here is derived from an EMBL/GenBank/DDBJ whole genome shotgun (WGS) entry which is preliminary data.</text>
</comment>
<reference evidence="9" key="1">
    <citation type="submission" date="2021-03" db="EMBL/GenBank/DDBJ databases">
        <title>Antimicrobial resistance genes in bacteria isolated from Japanese honey, and their potential for conferring macrolide and lincosamide resistance in the American foulbrood pathogen Paenibacillus larvae.</title>
        <authorList>
            <person name="Okamoto M."/>
            <person name="Kumagai M."/>
            <person name="Kanamori H."/>
            <person name="Takamatsu D."/>
        </authorList>
    </citation>
    <scope>NUCLEOTIDE SEQUENCE</scope>
    <source>
        <strain evidence="9">J27TS8</strain>
    </source>
</reference>
<comment type="subcellular location">
    <subcellularLocation>
        <location evidence="1">Cell membrane</location>
        <topology evidence="1">Multi-pass membrane protein</topology>
    </subcellularLocation>
</comment>
<dbReference type="GO" id="GO:0036397">
    <property type="term" value="F:formate dehydrogenase (quinone) activity"/>
    <property type="evidence" value="ECO:0007669"/>
    <property type="project" value="TreeGrafter"/>
</dbReference>
<feature type="transmembrane region" description="Helical" evidence="7">
    <location>
        <begin position="56"/>
        <end position="75"/>
    </location>
</feature>
<dbReference type="GO" id="GO:0009055">
    <property type="term" value="F:electron transfer activity"/>
    <property type="evidence" value="ECO:0007669"/>
    <property type="project" value="InterPro"/>
</dbReference>
<evidence type="ECO:0000256" key="6">
    <source>
        <dbReference type="ARBA" id="ARBA00023136"/>
    </source>
</evidence>
<dbReference type="InterPro" id="IPR011577">
    <property type="entry name" value="Cyt_b561_bac/Ni-Hgenase"/>
</dbReference>
<dbReference type="InterPro" id="IPR000516">
    <property type="entry name" value="Ni-dep_Hydgase_cyt-B"/>
</dbReference>
<evidence type="ECO:0000313" key="9">
    <source>
        <dbReference type="EMBL" id="GIN63202.1"/>
    </source>
</evidence>
<dbReference type="Gene3D" id="1.20.950.20">
    <property type="entry name" value="Transmembrane di-heme cytochromes, Chain C"/>
    <property type="match status" value="1"/>
</dbReference>
<dbReference type="Pfam" id="PF01292">
    <property type="entry name" value="Ni_hydr_CYTB"/>
    <property type="match status" value="1"/>
</dbReference>
<proteinExistence type="inferred from homology"/>
<dbReference type="GO" id="GO:0022904">
    <property type="term" value="P:respiratory electron transport chain"/>
    <property type="evidence" value="ECO:0007669"/>
    <property type="project" value="InterPro"/>
</dbReference>